<dbReference type="EMBL" id="JABBGF010000001">
    <property type="protein sequence ID" value="NML56725.1"/>
    <property type="molecule type" value="Genomic_DNA"/>
</dbReference>
<sequence length="165" mass="18013">MMGGDMFGFSDIAGICIERNSEDHPYIGMALGVIGIVALKKPQLALAEEKAVFYSVAFEMKLSTSSYPGIYRGGHFCEANKALEAVMKSDVRFASSMDELGIVIPRSPAGSILGKLPTNWVWHHHVDEGIMQLVPKSQHTVGRLFGVLCILEIGVVFQFGKINVK</sequence>
<reference evidence="1 2" key="1">
    <citation type="submission" date="2020-04" db="EMBL/GenBank/DDBJ databases">
        <title>Chryseobacterium sp. RJ-7-14 sp. nov., isolated from Jeju soil.</title>
        <authorList>
            <person name="Dahal R.H."/>
            <person name="Chaudhary D.K."/>
        </authorList>
    </citation>
    <scope>NUCLEOTIDE SEQUENCE [LARGE SCALE GENOMIC DNA]</scope>
    <source>
        <strain evidence="1 2">RJ-7-14</strain>
    </source>
</reference>
<dbReference type="AlphaFoldDB" id="A0A7Y0FI17"/>
<comment type="caution">
    <text evidence="1">The sequence shown here is derived from an EMBL/GenBank/DDBJ whole genome shotgun (WGS) entry which is preliminary data.</text>
</comment>
<accession>A0A7Y0FI17</accession>
<name>A0A7Y0FI17_9FLAO</name>
<proteinExistence type="predicted"/>
<dbReference type="InterPro" id="IPR032869">
    <property type="entry name" value="WHH_dom_containing"/>
</dbReference>
<keyword evidence="2" id="KW-1185">Reference proteome</keyword>
<evidence type="ECO:0000313" key="1">
    <source>
        <dbReference type="EMBL" id="NML56725.1"/>
    </source>
</evidence>
<organism evidence="1 2">
    <name type="scientific">Chryseobacterium cheonjiense</name>
    <dbReference type="NCBI Taxonomy" id="2728845"/>
    <lineage>
        <taxon>Bacteria</taxon>
        <taxon>Pseudomonadati</taxon>
        <taxon>Bacteroidota</taxon>
        <taxon>Flavobacteriia</taxon>
        <taxon>Flavobacteriales</taxon>
        <taxon>Weeksellaceae</taxon>
        <taxon>Chryseobacterium group</taxon>
        <taxon>Chryseobacterium</taxon>
    </lineage>
</organism>
<evidence type="ECO:0000313" key="2">
    <source>
        <dbReference type="Proteomes" id="UP000552615"/>
    </source>
</evidence>
<protein>
    <submittedName>
        <fullName evidence="1">Uncharacterized protein</fullName>
    </submittedName>
</protein>
<dbReference type="RefSeq" id="WP_169230101.1">
    <property type="nucleotide sequence ID" value="NZ_JABBGF010000001.1"/>
</dbReference>
<gene>
    <name evidence="1" type="ORF">HHL20_05150</name>
</gene>
<dbReference type="Proteomes" id="UP000552615">
    <property type="component" value="Unassembled WGS sequence"/>
</dbReference>
<dbReference type="Pfam" id="PF14414">
    <property type="entry name" value="WHH"/>
    <property type="match status" value="1"/>
</dbReference>